<feature type="region of interest" description="Disordered" evidence="1">
    <location>
        <begin position="1"/>
        <end position="48"/>
    </location>
</feature>
<evidence type="ECO:0000313" key="2">
    <source>
        <dbReference type="EMBL" id="ELR21911.1"/>
    </source>
</evidence>
<dbReference type="EMBL" id="KB007894">
    <property type="protein sequence ID" value="ELR21911.1"/>
    <property type="molecule type" value="Genomic_DNA"/>
</dbReference>
<dbReference type="RefSeq" id="XP_004347743.1">
    <property type="nucleotide sequence ID" value="XM_004347693.1"/>
</dbReference>
<reference evidence="2 3" key="1">
    <citation type="journal article" date="2013" name="Genome Biol.">
        <title>Genome of Acanthamoeba castellanii highlights extensive lateral gene transfer and early evolution of tyrosine kinase signaling.</title>
        <authorList>
            <person name="Clarke M."/>
            <person name="Lohan A.J."/>
            <person name="Liu B."/>
            <person name="Lagkouvardos I."/>
            <person name="Roy S."/>
            <person name="Zafar N."/>
            <person name="Bertelli C."/>
            <person name="Schilde C."/>
            <person name="Kianianmomeni A."/>
            <person name="Burglin T.R."/>
            <person name="Frech C."/>
            <person name="Turcotte B."/>
            <person name="Kopec K.O."/>
            <person name="Synnott J.M."/>
            <person name="Choo C."/>
            <person name="Paponov I."/>
            <person name="Finkler A."/>
            <person name="Soon Heng Tan C."/>
            <person name="Hutchins A.P."/>
            <person name="Weinmeier T."/>
            <person name="Rattei T."/>
            <person name="Chu J.S."/>
            <person name="Gimenez G."/>
            <person name="Irimia M."/>
            <person name="Rigden D.J."/>
            <person name="Fitzpatrick D.A."/>
            <person name="Lorenzo-Morales J."/>
            <person name="Bateman A."/>
            <person name="Chiu C.H."/>
            <person name="Tang P."/>
            <person name="Hegemann P."/>
            <person name="Fromm H."/>
            <person name="Raoult D."/>
            <person name="Greub G."/>
            <person name="Miranda-Saavedra D."/>
            <person name="Chen N."/>
            <person name="Nash P."/>
            <person name="Ginger M.L."/>
            <person name="Horn M."/>
            <person name="Schaap P."/>
            <person name="Caler L."/>
            <person name="Loftus B."/>
        </authorList>
    </citation>
    <scope>NUCLEOTIDE SEQUENCE [LARGE SCALE GENOMIC DNA]</scope>
    <source>
        <strain evidence="2 3">Neff</strain>
    </source>
</reference>
<name>L8HBY9_ACACF</name>
<organism evidence="2 3">
    <name type="scientific">Acanthamoeba castellanii (strain ATCC 30010 / Neff)</name>
    <dbReference type="NCBI Taxonomy" id="1257118"/>
    <lineage>
        <taxon>Eukaryota</taxon>
        <taxon>Amoebozoa</taxon>
        <taxon>Discosea</taxon>
        <taxon>Longamoebia</taxon>
        <taxon>Centramoebida</taxon>
        <taxon>Acanthamoebidae</taxon>
        <taxon>Acanthamoeba</taxon>
    </lineage>
</organism>
<proteinExistence type="predicted"/>
<feature type="compositionally biased region" description="Polar residues" evidence="1">
    <location>
        <begin position="122"/>
        <end position="133"/>
    </location>
</feature>
<dbReference type="VEuPathDB" id="AmoebaDB:ACA1_046100"/>
<keyword evidence="3" id="KW-1185">Reference proteome</keyword>
<evidence type="ECO:0000313" key="3">
    <source>
        <dbReference type="Proteomes" id="UP000011083"/>
    </source>
</evidence>
<accession>L8HBY9</accession>
<feature type="compositionally biased region" description="Low complexity" evidence="1">
    <location>
        <begin position="90"/>
        <end position="121"/>
    </location>
</feature>
<dbReference type="Proteomes" id="UP000011083">
    <property type="component" value="Unassembled WGS sequence"/>
</dbReference>
<feature type="compositionally biased region" description="Polar residues" evidence="1">
    <location>
        <begin position="1"/>
        <end position="15"/>
    </location>
</feature>
<dbReference type="AlphaFoldDB" id="L8HBY9"/>
<feature type="region of interest" description="Disordered" evidence="1">
    <location>
        <begin position="152"/>
        <end position="193"/>
    </location>
</feature>
<protein>
    <submittedName>
        <fullName evidence="2">Uncharacterized protein</fullName>
    </submittedName>
</protein>
<feature type="region of interest" description="Disordered" evidence="1">
    <location>
        <begin position="90"/>
        <end position="137"/>
    </location>
</feature>
<dbReference type="KEGG" id="acan:ACA1_046100"/>
<dbReference type="GeneID" id="14922828"/>
<evidence type="ECO:0000256" key="1">
    <source>
        <dbReference type="SAM" id="MobiDB-lite"/>
    </source>
</evidence>
<gene>
    <name evidence="2" type="ORF">ACA1_046100</name>
</gene>
<dbReference type="CDD" id="cd00024">
    <property type="entry name" value="CD_CSD"/>
    <property type="match status" value="1"/>
</dbReference>
<sequence>MNSPLGTPSPTSGQTASGGPGTRSKSRSLQRDITPEAVLGMRQKARGGREFRVKLVGRDNRSNRWMAERLVPKELIQAYLDSQPAAKAVAMSSSTSSSPATTTPSPTTSTKAANKAANKASVQSPRVTSTPLSSPAMIETTTTTTATVASSASTLASGSGGLGRKSLKRKKVVAEAGHGHHRGEDSGSRQPYPRKLAVHQYRVLEEVFETEAGDTEPQLLPGVPLVAPPPSTLARSGLDVVAVRRRLGPGTLLWRLPVGAVYDYHEPLRLRRRWVVVRYGERAALVRVTTSVTFDDAKKVALREWNIRSRKEEFSVYDAIGAILDSSARIKEEIGECEVFYLKLRNPAEPLPASS</sequence>